<accession>A0A1S9PAW9</accession>
<evidence type="ECO:0000313" key="2">
    <source>
        <dbReference type="Proteomes" id="UP000189739"/>
    </source>
</evidence>
<name>A0A1S9PAW9_9SPHI</name>
<keyword evidence="2" id="KW-1185">Reference proteome</keyword>
<reference evidence="1 2" key="1">
    <citation type="submission" date="2016-07" db="EMBL/GenBank/DDBJ databases">
        <title>Genomic analysis of zinc-resistant bacterium Mucilaginibacter pedocola TBZ30.</title>
        <authorList>
            <person name="Huang J."/>
            <person name="Tang J."/>
        </authorList>
    </citation>
    <scope>NUCLEOTIDE SEQUENCE [LARGE SCALE GENOMIC DNA]</scope>
    <source>
        <strain evidence="1 2">TBZ30</strain>
    </source>
</reference>
<evidence type="ECO:0000313" key="1">
    <source>
        <dbReference type="EMBL" id="OOQ58124.1"/>
    </source>
</evidence>
<comment type="caution">
    <text evidence="1">The sequence shown here is derived from an EMBL/GenBank/DDBJ whole genome shotgun (WGS) entry which is preliminary data.</text>
</comment>
<proteinExistence type="predicted"/>
<sequence>MPSPHEAAWENLEQTLNAGLTLRQAWDLVIDFHSGTSPADYWDKVRALNVDADQPALASWMAQIISDSPLPENIIAIWLGITKFWDEEEEKEYYAVYLAGADSYDADDAEWACDAAYRPANKYIIPDIPNDVDELIKTDEENYSFLDWILPLAYTALAFNDIIKTRLDKSGFLKNQTSLPVTVGFDDGDFISIQPLSK</sequence>
<dbReference type="Proteomes" id="UP000189739">
    <property type="component" value="Unassembled WGS sequence"/>
</dbReference>
<dbReference type="RefSeq" id="WP_078349855.1">
    <property type="nucleotide sequence ID" value="NZ_MBTF01000034.1"/>
</dbReference>
<protein>
    <submittedName>
        <fullName evidence="1">Uncharacterized protein</fullName>
    </submittedName>
</protein>
<organism evidence="1 2">
    <name type="scientific">Mucilaginibacter pedocola</name>
    <dbReference type="NCBI Taxonomy" id="1792845"/>
    <lineage>
        <taxon>Bacteria</taxon>
        <taxon>Pseudomonadati</taxon>
        <taxon>Bacteroidota</taxon>
        <taxon>Sphingobacteriia</taxon>
        <taxon>Sphingobacteriales</taxon>
        <taxon>Sphingobacteriaceae</taxon>
        <taxon>Mucilaginibacter</taxon>
    </lineage>
</organism>
<gene>
    <name evidence="1" type="ORF">BC343_10765</name>
</gene>
<dbReference type="OrthoDB" id="1493205at2"/>
<dbReference type="EMBL" id="MBTF01000034">
    <property type="protein sequence ID" value="OOQ58124.1"/>
    <property type="molecule type" value="Genomic_DNA"/>
</dbReference>
<dbReference type="AlphaFoldDB" id="A0A1S9PAW9"/>